<organism evidence="14 15">
    <name type="scientific">Elysia marginata</name>
    <dbReference type="NCBI Taxonomy" id="1093978"/>
    <lineage>
        <taxon>Eukaryota</taxon>
        <taxon>Metazoa</taxon>
        <taxon>Spiralia</taxon>
        <taxon>Lophotrochozoa</taxon>
        <taxon>Mollusca</taxon>
        <taxon>Gastropoda</taxon>
        <taxon>Heterobranchia</taxon>
        <taxon>Euthyneura</taxon>
        <taxon>Panpulmonata</taxon>
        <taxon>Sacoglossa</taxon>
        <taxon>Placobranchoidea</taxon>
        <taxon>Plakobranchidae</taxon>
        <taxon>Elysia</taxon>
    </lineage>
</organism>
<dbReference type="Pfam" id="PF03810">
    <property type="entry name" value="IBN_N"/>
    <property type="match status" value="1"/>
</dbReference>
<feature type="region of interest" description="Disordered" evidence="12">
    <location>
        <begin position="287"/>
        <end position="322"/>
    </location>
</feature>
<dbReference type="Pfam" id="PF13513">
    <property type="entry name" value="HEAT_EZ"/>
    <property type="match status" value="1"/>
</dbReference>
<dbReference type="Proteomes" id="UP000762676">
    <property type="component" value="Unassembled WGS sequence"/>
</dbReference>
<dbReference type="SMART" id="SM00913">
    <property type="entry name" value="IBN_N"/>
    <property type="match status" value="1"/>
</dbReference>
<dbReference type="InterPro" id="IPR001494">
    <property type="entry name" value="Importin-beta_N"/>
</dbReference>
<evidence type="ECO:0000256" key="8">
    <source>
        <dbReference type="ARBA" id="ARBA00038423"/>
    </source>
</evidence>
<dbReference type="GO" id="GO:0005737">
    <property type="term" value="C:cytoplasm"/>
    <property type="evidence" value="ECO:0007669"/>
    <property type="project" value="UniProtKB-SubCell"/>
</dbReference>
<feature type="compositionally biased region" description="Basic residues" evidence="12">
    <location>
        <begin position="296"/>
        <end position="305"/>
    </location>
</feature>
<keyword evidence="5" id="KW-0677">Repeat</keyword>
<dbReference type="Gene3D" id="1.25.10.10">
    <property type="entry name" value="Leucine-rich Repeat Variant"/>
    <property type="match status" value="2"/>
</dbReference>
<evidence type="ECO:0000256" key="2">
    <source>
        <dbReference type="ARBA" id="ARBA00004496"/>
    </source>
</evidence>
<evidence type="ECO:0000259" key="13">
    <source>
        <dbReference type="SMART" id="SM00913"/>
    </source>
</evidence>
<dbReference type="GO" id="GO:0006606">
    <property type="term" value="P:protein import into nucleus"/>
    <property type="evidence" value="ECO:0007669"/>
    <property type="project" value="InterPro"/>
</dbReference>
<dbReference type="InterPro" id="IPR011989">
    <property type="entry name" value="ARM-like"/>
</dbReference>
<name>A0AAV4GXW2_9GAST</name>
<keyword evidence="4" id="KW-0963">Cytoplasm</keyword>
<dbReference type="InterPro" id="IPR040122">
    <property type="entry name" value="Importin_beta"/>
</dbReference>
<proteinExistence type="inferred from homology"/>
<dbReference type="InterPro" id="IPR016024">
    <property type="entry name" value="ARM-type_fold"/>
</dbReference>
<gene>
    <name evidence="14" type="ORF">ElyMa_006134200</name>
</gene>
<dbReference type="GO" id="GO:0005635">
    <property type="term" value="C:nuclear envelope"/>
    <property type="evidence" value="ECO:0007669"/>
    <property type="project" value="UniProtKB-SubCell"/>
</dbReference>
<dbReference type="GO" id="GO:0031267">
    <property type="term" value="F:small GTPase binding"/>
    <property type="evidence" value="ECO:0007669"/>
    <property type="project" value="InterPro"/>
</dbReference>
<protein>
    <recommendedName>
        <fullName evidence="9">Transportin-1</fullName>
    </recommendedName>
    <alternativeName>
        <fullName evidence="10">Importin beta-2</fullName>
    </alternativeName>
    <alternativeName>
        <fullName evidence="11">Karyopherin beta-2</fullName>
    </alternativeName>
</protein>
<evidence type="ECO:0000256" key="11">
    <source>
        <dbReference type="ARBA" id="ARBA00080641"/>
    </source>
</evidence>
<evidence type="ECO:0000256" key="1">
    <source>
        <dbReference type="ARBA" id="ARBA00004123"/>
    </source>
</evidence>
<evidence type="ECO:0000256" key="5">
    <source>
        <dbReference type="ARBA" id="ARBA00022737"/>
    </source>
</evidence>
<evidence type="ECO:0000256" key="9">
    <source>
        <dbReference type="ARBA" id="ARBA00067327"/>
    </source>
</evidence>
<sequence>MAMWQPEENGLRQILQLLKESQSPDTETQRAVQQKLGELNNYPDFNNYLIFALTKLTSEDDPTRSLSGLILKNNVRAHFERFPPEVTSFIKQECLNSIGDPSALIRATIGIIITNIISKGELHNWPEVLPHLCACLDSEDYNVCEGAFGALQKICEDNAETLDNDMADRPLNVLIPKFLNFFRHQSPKIRSHAIACVNQFIISRTQALMVHIDMFIQYMMDRTQDADDTVALESCEFWLSLAEQKVCKEVLSPHIERLVPILVKGMKYSEIDIILLKGDVEEDEMIPDKESDIKPRFHKSRTHSNQKHDEGEEGDSDEGYDDDDSLSDWNLRKCSAAALDVLANVFHEEILPILLPILKETLFHNVWEVKESGILVLGAIAEGCMSGMVPHLPELIPYLISCLGDKKALVRSITCWTLSRYAHWVVGQPHDNFLKPLMTELLKRVLDGNKRVQEAACSAFATLEEEACTELVPYLAFILETLVFAFGKYQHKNLLILYDAIGTLADSVGHHLNKPEYVNMLMPPLIEKWNLLKDEDKDLFPLLECLSSVATALQSGFLPYCQPVYQRCVCLVDQTLRQNF</sequence>
<evidence type="ECO:0000256" key="10">
    <source>
        <dbReference type="ARBA" id="ARBA00076938"/>
    </source>
</evidence>
<evidence type="ECO:0000313" key="14">
    <source>
        <dbReference type="EMBL" id="GFR89793.1"/>
    </source>
</evidence>
<evidence type="ECO:0000256" key="12">
    <source>
        <dbReference type="SAM" id="MobiDB-lite"/>
    </source>
</evidence>
<dbReference type="InterPro" id="IPR057672">
    <property type="entry name" value="TPR_IPO4/5"/>
</dbReference>
<keyword evidence="7" id="KW-0539">Nucleus</keyword>
<evidence type="ECO:0000256" key="3">
    <source>
        <dbReference type="ARBA" id="ARBA00022448"/>
    </source>
</evidence>
<dbReference type="Pfam" id="PF25780">
    <property type="entry name" value="TPR_IPO5"/>
    <property type="match status" value="1"/>
</dbReference>
<evidence type="ECO:0000256" key="7">
    <source>
        <dbReference type="ARBA" id="ARBA00023242"/>
    </source>
</evidence>
<feature type="non-terminal residue" evidence="14">
    <location>
        <position position="580"/>
    </location>
</feature>
<evidence type="ECO:0000256" key="4">
    <source>
        <dbReference type="ARBA" id="ARBA00022490"/>
    </source>
</evidence>
<feature type="domain" description="Importin N-terminal" evidence="13">
    <location>
        <begin position="32"/>
        <end position="100"/>
    </location>
</feature>
<evidence type="ECO:0000256" key="6">
    <source>
        <dbReference type="ARBA" id="ARBA00022927"/>
    </source>
</evidence>
<comment type="subcellular location">
    <subcellularLocation>
        <location evidence="2">Cytoplasm</location>
    </subcellularLocation>
    <subcellularLocation>
        <location evidence="1">Nucleus</location>
    </subcellularLocation>
</comment>
<dbReference type="SUPFAM" id="SSF48371">
    <property type="entry name" value="ARM repeat"/>
    <property type="match status" value="1"/>
</dbReference>
<dbReference type="FunFam" id="1.25.10.10:FF:000028">
    <property type="entry name" value="Transportin-1 isoform 1"/>
    <property type="match status" value="1"/>
</dbReference>
<evidence type="ECO:0000313" key="15">
    <source>
        <dbReference type="Proteomes" id="UP000762676"/>
    </source>
</evidence>
<dbReference type="EMBL" id="BMAT01012318">
    <property type="protein sequence ID" value="GFR89793.1"/>
    <property type="molecule type" value="Genomic_DNA"/>
</dbReference>
<comment type="caution">
    <text evidence="14">The sequence shown here is derived from an EMBL/GenBank/DDBJ whole genome shotgun (WGS) entry which is preliminary data.</text>
</comment>
<dbReference type="GO" id="GO:0031981">
    <property type="term" value="C:nuclear lumen"/>
    <property type="evidence" value="ECO:0007669"/>
    <property type="project" value="UniProtKB-ARBA"/>
</dbReference>
<dbReference type="PANTHER" id="PTHR10527">
    <property type="entry name" value="IMPORTIN BETA"/>
    <property type="match status" value="1"/>
</dbReference>
<comment type="similarity">
    <text evidence="8">Belongs to the importin beta family. Importin beta-2 subfamily.</text>
</comment>
<keyword evidence="15" id="KW-1185">Reference proteome</keyword>
<dbReference type="AlphaFoldDB" id="A0AAV4GXW2"/>
<keyword evidence="3" id="KW-0813">Transport</keyword>
<keyword evidence="6" id="KW-0653">Protein transport</keyword>
<accession>A0AAV4GXW2</accession>
<reference evidence="14 15" key="1">
    <citation type="journal article" date="2021" name="Elife">
        <title>Chloroplast acquisition without the gene transfer in kleptoplastic sea slugs, Plakobranchus ocellatus.</title>
        <authorList>
            <person name="Maeda T."/>
            <person name="Takahashi S."/>
            <person name="Yoshida T."/>
            <person name="Shimamura S."/>
            <person name="Takaki Y."/>
            <person name="Nagai Y."/>
            <person name="Toyoda A."/>
            <person name="Suzuki Y."/>
            <person name="Arimoto A."/>
            <person name="Ishii H."/>
            <person name="Satoh N."/>
            <person name="Nishiyama T."/>
            <person name="Hasebe M."/>
            <person name="Maruyama T."/>
            <person name="Minagawa J."/>
            <person name="Obokata J."/>
            <person name="Shigenobu S."/>
        </authorList>
    </citation>
    <scope>NUCLEOTIDE SEQUENCE [LARGE SCALE GENOMIC DNA]</scope>
</reference>
<feature type="compositionally biased region" description="Acidic residues" evidence="12">
    <location>
        <begin position="311"/>
        <end position="322"/>
    </location>
</feature>